<dbReference type="EMBL" id="GGMS01014078">
    <property type="protein sequence ID" value="MBY83281.1"/>
    <property type="molecule type" value="Transcribed_RNA"/>
</dbReference>
<accession>A0A2S2QZV0</accession>
<reference evidence="1" key="1">
    <citation type="submission" date="2018-04" db="EMBL/GenBank/DDBJ databases">
        <title>Transcriptome assembly of Sipha flava.</title>
        <authorList>
            <person name="Scully E.D."/>
            <person name="Geib S.M."/>
            <person name="Palmer N.A."/>
            <person name="Koch K."/>
            <person name="Bradshaw J."/>
            <person name="Heng-Moss T."/>
            <person name="Sarath G."/>
        </authorList>
    </citation>
    <scope>NUCLEOTIDE SEQUENCE</scope>
</reference>
<proteinExistence type="predicted"/>
<evidence type="ECO:0000313" key="1">
    <source>
        <dbReference type="EMBL" id="MBY83281.1"/>
    </source>
</evidence>
<organism evidence="1">
    <name type="scientific">Sipha flava</name>
    <name type="common">yellow sugarcane aphid</name>
    <dbReference type="NCBI Taxonomy" id="143950"/>
    <lineage>
        <taxon>Eukaryota</taxon>
        <taxon>Metazoa</taxon>
        <taxon>Ecdysozoa</taxon>
        <taxon>Arthropoda</taxon>
        <taxon>Hexapoda</taxon>
        <taxon>Insecta</taxon>
        <taxon>Pterygota</taxon>
        <taxon>Neoptera</taxon>
        <taxon>Paraneoptera</taxon>
        <taxon>Hemiptera</taxon>
        <taxon>Sternorrhyncha</taxon>
        <taxon>Aphidomorpha</taxon>
        <taxon>Aphidoidea</taxon>
        <taxon>Aphididae</taxon>
        <taxon>Sipha</taxon>
    </lineage>
</organism>
<dbReference type="AlphaFoldDB" id="A0A2S2QZV0"/>
<name>A0A2S2QZV0_9HEMI</name>
<protein>
    <submittedName>
        <fullName evidence="1">Uncharacterized protein</fullName>
    </submittedName>
</protein>
<gene>
    <name evidence="1" type="ORF">g.164942</name>
</gene>
<sequence>MCFPRSACRYFPPTTAAMTPVRACPSRTRIEYASVYVSARTHIILLLSLRRRNNTICRCRCVYLFFPSRTPPVARTVVAVAGKNATGSINWPIRTMPQHGENHYTRCTRTHTTHSSVVRDATRWRQRHHRSARTTNGLETIL</sequence>